<dbReference type="Proteomes" id="UP000559117">
    <property type="component" value="Unassembled WGS sequence"/>
</dbReference>
<keyword evidence="3 8" id="KW-0813">Transport</keyword>
<evidence type="ECO:0000313" key="10">
    <source>
        <dbReference type="EMBL" id="MBB5336889.1"/>
    </source>
</evidence>
<evidence type="ECO:0000256" key="4">
    <source>
        <dbReference type="ARBA" id="ARBA00022475"/>
    </source>
</evidence>
<dbReference type="GO" id="GO:0140359">
    <property type="term" value="F:ABC-type transporter activity"/>
    <property type="evidence" value="ECO:0007669"/>
    <property type="project" value="InterPro"/>
</dbReference>
<keyword evidence="5 8" id="KW-0812">Transmembrane</keyword>
<dbReference type="EMBL" id="JACHFH010000027">
    <property type="protein sequence ID" value="MBB5336889.1"/>
    <property type="molecule type" value="Genomic_DNA"/>
</dbReference>
<dbReference type="GO" id="GO:0015920">
    <property type="term" value="P:lipopolysaccharide transport"/>
    <property type="evidence" value="ECO:0007669"/>
    <property type="project" value="TreeGrafter"/>
</dbReference>
<evidence type="ECO:0000256" key="2">
    <source>
        <dbReference type="ARBA" id="ARBA00007783"/>
    </source>
</evidence>
<feature type="transmembrane region" description="Helical" evidence="8">
    <location>
        <begin position="129"/>
        <end position="162"/>
    </location>
</feature>
<evidence type="ECO:0000256" key="7">
    <source>
        <dbReference type="ARBA" id="ARBA00023136"/>
    </source>
</evidence>
<feature type="domain" description="ABC transmembrane type-2" evidence="9">
    <location>
        <begin position="60"/>
        <end position="283"/>
    </location>
</feature>
<dbReference type="AlphaFoldDB" id="A0A840UIT2"/>
<feature type="transmembrane region" description="Helical" evidence="8">
    <location>
        <begin position="58"/>
        <end position="80"/>
    </location>
</feature>
<keyword evidence="6 8" id="KW-1133">Transmembrane helix</keyword>
<gene>
    <name evidence="10" type="ORF">HNR32_002044</name>
</gene>
<comment type="caution">
    <text evidence="10">The sequence shown here is derived from an EMBL/GenBank/DDBJ whole genome shotgun (WGS) entry which is preliminary data.</text>
</comment>
<feature type="transmembrane region" description="Helical" evidence="8">
    <location>
        <begin position="16"/>
        <end position="37"/>
    </location>
</feature>
<feature type="transmembrane region" description="Helical" evidence="8">
    <location>
        <begin position="174"/>
        <end position="197"/>
    </location>
</feature>
<keyword evidence="11" id="KW-1185">Reference proteome</keyword>
<evidence type="ECO:0000256" key="6">
    <source>
        <dbReference type="ARBA" id="ARBA00022989"/>
    </source>
</evidence>
<accession>A0A840UIT2</accession>
<dbReference type="InterPro" id="IPR013525">
    <property type="entry name" value="ABC2_TM"/>
</dbReference>
<proteinExistence type="inferred from homology"/>
<evidence type="ECO:0000259" key="9">
    <source>
        <dbReference type="PROSITE" id="PS51012"/>
    </source>
</evidence>
<dbReference type="PANTHER" id="PTHR30413">
    <property type="entry name" value="INNER MEMBRANE TRANSPORT PERMEASE"/>
    <property type="match status" value="1"/>
</dbReference>
<dbReference type="InterPro" id="IPR047817">
    <property type="entry name" value="ABC2_TM_bact-type"/>
</dbReference>
<dbReference type="RefSeq" id="WP_183862242.1">
    <property type="nucleotide sequence ID" value="NZ_JACHFH010000027.1"/>
</dbReference>
<comment type="similarity">
    <text evidence="2 8">Belongs to the ABC-2 integral membrane protein family.</text>
</comment>
<protein>
    <recommendedName>
        <fullName evidence="8">Transport permease protein</fullName>
    </recommendedName>
</protein>
<feature type="transmembrane region" description="Helical" evidence="8">
    <location>
        <begin position="92"/>
        <end position="108"/>
    </location>
</feature>
<evidence type="ECO:0000256" key="8">
    <source>
        <dbReference type="RuleBase" id="RU361157"/>
    </source>
</evidence>
<feature type="transmembrane region" description="Helical" evidence="8">
    <location>
        <begin position="263"/>
        <end position="280"/>
    </location>
</feature>
<organism evidence="10 11">
    <name type="scientific">Pectinatus brassicae</name>
    <dbReference type="NCBI Taxonomy" id="862415"/>
    <lineage>
        <taxon>Bacteria</taxon>
        <taxon>Bacillati</taxon>
        <taxon>Bacillota</taxon>
        <taxon>Negativicutes</taxon>
        <taxon>Selenomonadales</taxon>
        <taxon>Selenomonadaceae</taxon>
        <taxon>Pectinatus</taxon>
    </lineage>
</organism>
<name>A0A840UIT2_9FIRM</name>
<evidence type="ECO:0000313" key="11">
    <source>
        <dbReference type="Proteomes" id="UP000559117"/>
    </source>
</evidence>
<dbReference type="GO" id="GO:0005886">
    <property type="term" value="C:plasma membrane"/>
    <property type="evidence" value="ECO:0007669"/>
    <property type="project" value="UniProtKB-SubCell"/>
</dbReference>
<sequence>MRYDDELLEQSRKEQYLIGALFLNYLKLICSFVLDIYKNKRLLWDLTKKDFKQRYLGSYLGVLWAFIQPTITVFIFWFVFQVGFKSMPVENFPFVLWLVCGMFPWFFFSEGLSSATNSIIANSFLVKKVVFRVSLLPIIQIISALIVHVFFIIVLFIMFALYGYMPSIYNLQVLYYLFALICITFGLALITSSLIIFLKDVGQLVAMCLQFGFWGTPIFWNLHMLPAKYQVFLKLNPLYYIVEGYRDTFIYHKWFWQLGYTNYSFWLETIIILLIGMFLFRKLRPHFADVL</sequence>
<comment type="subcellular location">
    <subcellularLocation>
        <location evidence="1 8">Cell membrane</location>
        <topology evidence="1 8">Multi-pass membrane protein</topology>
    </subcellularLocation>
</comment>
<keyword evidence="4 8" id="KW-1003">Cell membrane</keyword>
<dbReference type="PROSITE" id="PS51012">
    <property type="entry name" value="ABC_TM2"/>
    <property type="match status" value="1"/>
</dbReference>
<dbReference type="Pfam" id="PF01061">
    <property type="entry name" value="ABC2_membrane"/>
    <property type="match status" value="1"/>
</dbReference>
<evidence type="ECO:0000256" key="1">
    <source>
        <dbReference type="ARBA" id="ARBA00004651"/>
    </source>
</evidence>
<feature type="transmembrane region" description="Helical" evidence="8">
    <location>
        <begin position="204"/>
        <end position="222"/>
    </location>
</feature>
<evidence type="ECO:0000256" key="3">
    <source>
        <dbReference type="ARBA" id="ARBA00022448"/>
    </source>
</evidence>
<keyword evidence="7 8" id="KW-0472">Membrane</keyword>
<reference evidence="10 11" key="1">
    <citation type="submission" date="2020-08" db="EMBL/GenBank/DDBJ databases">
        <title>Genomic Encyclopedia of Type Strains, Phase IV (KMG-IV): sequencing the most valuable type-strain genomes for metagenomic binning, comparative biology and taxonomic classification.</title>
        <authorList>
            <person name="Goeker M."/>
        </authorList>
    </citation>
    <scope>NUCLEOTIDE SEQUENCE [LARGE SCALE GENOMIC DNA]</scope>
    <source>
        <strain evidence="10 11">DSM 24661</strain>
    </source>
</reference>
<evidence type="ECO:0000256" key="5">
    <source>
        <dbReference type="ARBA" id="ARBA00022692"/>
    </source>
</evidence>
<dbReference type="PANTHER" id="PTHR30413:SF10">
    <property type="entry name" value="CAPSULE POLYSACCHARIDE EXPORT INNER-MEMBRANE PROTEIN CTRC"/>
    <property type="match status" value="1"/>
</dbReference>